<reference evidence="2" key="1">
    <citation type="journal article" date="2023" name="Mol. Phylogenet. Evol.">
        <title>Genome-scale phylogeny and comparative genomics of the fungal order Sordariales.</title>
        <authorList>
            <person name="Hensen N."/>
            <person name="Bonometti L."/>
            <person name="Westerberg I."/>
            <person name="Brannstrom I.O."/>
            <person name="Guillou S."/>
            <person name="Cros-Aarteil S."/>
            <person name="Calhoun S."/>
            <person name="Haridas S."/>
            <person name="Kuo A."/>
            <person name="Mondo S."/>
            <person name="Pangilinan J."/>
            <person name="Riley R."/>
            <person name="LaButti K."/>
            <person name="Andreopoulos B."/>
            <person name="Lipzen A."/>
            <person name="Chen C."/>
            <person name="Yan M."/>
            <person name="Daum C."/>
            <person name="Ng V."/>
            <person name="Clum A."/>
            <person name="Steindorff A."/>
            <person name="Ohm R.A."/>
            <person name="Martin F."/>
            <person name="Silar P."/>
            <person name="Natvig D.O."/>
            <person name="Lalanne C."/>
            <person name="Gautier V."/>
            <person name="Ament-Velasquez S.L."/>
            <person name="Kruys A."/>
            <person name="Hutchinson M.I."/>
            <person name="Powell A.J."/>
            <person name="Barry K."/>
            <person name="Miller A.N."/>
            <person name="Grigoriev I.V."/>
            <person name="Debuchy R."/>
            <person name="Gladieux P."/>
            <person name="Hiltunen Thoren M."/>
            <person name="Johannesson H."/>
        </authorList>
    </citation>
    <scope>NUCLEOTIDE SEQUENCE</scope>
    <source>
        <strain evidence="2">CBS 626.80</strain>
    </source>
</reference>
<gene>
    <name evidence="2" type="ORF">QBC32DRAFT_89021</name>
</gene>
<evidence type="ECO:0000313" key="3">
    <source>
        <dbReference type="Proteomes" id="UP001303222"/>
    </source>
</evidence>
<feature type="transmembrane region" description="Helical" evidence="1">
    <location>
        <begin position="85"/>
        <end position="109"/>
    </location>
</feature>
<dbReference type="EMBL" id="MU859090">
    <property type="protein sequence ID" value="KAK3954441.1"/>
    <property type="molecule type" value="Genomic_DNA"/>
</dbReference>
<feature type="transmembrane region" description="Helical" evidence="1">
    <location>
        <begin position="160"/>
        <end position="184"/>
    </location>
</feature>
<keyword evidence="1" id="KW-0812">Transmembrane</keyword>
<organism evidence="2 3">
    <name type="scientific">Pseudoneurospora amorphoporcata</name>
    <dbReference type="NCBI Taxonomy" id="241081"/>
    <lineage>
        <taxon>Eukaryota</taxon>
        <taxon>Fungi</taxon>
        <taxon>Dikarya</taxon>
        <taxon>Ascomycota</taxon>
        <taxon>Pezizomycotina</taxon>
        <taxon>Sordariomycetes</taxon>
        <taxon>Sordariomycetidae</taxon>
        <taxon>Sordariales</taxon>
        <taxon>Sordariaceae</taxon>
        <taxon>Pseudoneurospora</taxon>
    </lineage>
</organism>
<keyword evidence="1" id="KW-0472">Membrane</keyword>
<keyword evidence="1" id="KW-1133">Transmembrane helix</keyword>
<feature type="transmembrane region" description="Helical" evidence="1">
    <location>
        <begin position="43"/>
        <end position="65"/>
    </location>
</feature>
<reference evidence="2" key="2">
    <citation type="submission" date="2023-06" db="EMBL/GenBank/DDBJ databases">
        <authorList>
            <consortium name="Lawrence Berkeley National Laboratory"/>
            <person name="Mondo S.J."/>
            <person name="Hensen N."/>
            <person name="Bonometti L."/>
            <person name="Westerberg I."/>
            <person name="Brannstrom I.O."/>
            <person name="Guillou S."/>
            <person name="Cros-Aarteil S."/>
            <person name="Calhoun S."/>
            <person name="Haridas S."/>
            <person name="Kuo A."/>
            <person name="Pangilinan J."/>
            <person name="Riley R."/>
            <person name="Labutti K."/>
            <person name="Andreopoulos B."/>
            <person name="Lipzen A."/>
            <person name="Chen C."/>
            <person name="Yanf M."/>
            <person name="Daum C."/>
            <person name="Ng V."/>
            <person name="Clum A."/>
            <person name="Steindorff A."/>
            <person name="Ohm R."/>
            <person name="Martin F."/>
            <person name="Silar P."/>
            <person name="Natvig D."/>
            <person name="Lalanne C."/>
            <person name="Gautier V."/>
            <person name="Ament-Velasquez S.L."/>
            <person name="Kruys A."/>
            <person name="Hutchinson M.I."/>
            <person name="Powell A.J."/>
            <person name="Barry K."/>
            <person name="Miller A.N."/>
            <person name="Grigoriev I.V."/>
            <person name="Debuchy R."/>
            <person name="Gladieux P."/>
            <person name="Thoren M.H."/>
            <person name="Johannesson H."/>
        </authorList>
    </citation>
    <scope>NUCLEOTIDE SEQUENCE</scope>
    <source>
        <strain evidence="2">CBS 626.80</strain>
    </source>
</reference>
<dbReference type="Proteomes" id="UP001303222">
    <property type="component" value="Unassembled WGS sequence"/>
</dbReference>
<accession>A0AAN6SIP9</accession>
<protein>
    <submittedName>
        <fullName evidence="2">Uncharacterized protein</fullName>
    </submittedName>
</protein>
<keyword evidence="3" id="KW-1185">Reference proteome</keyword>
<dbReference type="AlphaFoldDB" id="A0AAN6SIP9"/>
<name>A0AAN6SIP9_9PEZI</name>
<sequence length="189" mass="21757">MADWNRGSMVDIYTIQSQSGPGKHFGILSLIVTTSTNLACSQFLFSSLLTYLIARASFVLLYIIIRDLGTTTTFFDGRIFTVRQLVFFFLCVKTFYYLSHAYTIFLYFFRKMPTKRSLGRYHHPGRLETDRIGDQIRSNLFLGRAVCKCKMQMGLLCSNVFFCSRVRCLAGWLASFLCMLSSWFGRALL</sequence>
<evidence type="ECO:0000256" key="1">
    <source>
        <dbReference type="SAM" id="Phobius"/>
    </source>
</evidence>
<comment type="caution">
    <text evidence="2">The sequence shown here is derived from an EMBL/GenBank/DDBJ whole genome shotgun (WGS) entry which is preliminary data.</text>
</comment>
<evidence type="ECO:0000313" key="2">
    <source>
        <dbReference type="EMBL" id="KAK3954441.1"/>
    </source>
</evidence>
<proteinExistence type="predicted"/>